<feature type="compositionally biased region" description="Polar residues" evidence="5">
    <location>
        <begin position="1021"/>
        <end position="1043"/>
    </location>
</feature>
<dbReference type="PROSITE" id="PS50023">
    <property type="entry name" value="LIM_DOMAIN_2"/>
    <property type="match status" value="1"/>
</dbReference>
<feature type="compositionally biased region" description="Basic and acidic residues" evidence="5">
    <location>
        <begin position="497"/>
        <end position="516"/>
    </location>
</feature>
<dbReference type="SUPFAM" id="SSF57716">
    <property type="entry name" value="Glucocorticoid receptor-like (DNA-binding domain)"/>
    <property type="match status" value="1"/>
</dbReference>
<reference evidence="7" key="1">
    <citation type="submission" date="2021-02" db="EMBL/GenBank/DDBJ databases">
        <title>Comparative genomics reveals that relaxation of natural selection precedes convergent phenotypic evolution of cavefish.</title>
        <authorList>
            <person name="Peng Z."/>
        </authorList>
    </citation>
    <scope>NUCLEOTIDE SEQUENCE</scope>
    <source>
        <tissue evidence="7">Muscle</tissue>
    </source>
</reference>
<dbReference type="EMBL" id="JAFHDT010000005">
    <property type="protein sequence ID" value="KAI7809308.1"/>
    <property type="molecule type" value="Genomic_DNA"/>
</dbReference>
<gene>
    <name evidence="7" type="ORF">IRJ41_004887</name>
</gene>
<proteinExistence type="predicted"/>
<evidence type="ECO:0000313" key="8">
    <source>
        <dbReference type="Proteomes" id="UP001059041"/>
    </source>
</evidence>
<feature type="compositionally biased region" description="Polar residues" evidence="5">
    <location>
        <begin position="591"/>
        <end position="607"/>
    </location>
</feature>
<feature type="region of interest" description="Disordered" evidence="5">
    <location>
        <begin position="1017"/>
        <end position="1052"/>
    </location>
</feature>
<evidence type="ECO:0000256" key="2">
    <source>
        <dbReference type="ARBA" id="ARBA00022833"/>
    </source>
</evidence>
<keyword evidence="8" id="KW-1185">Reference proteome</keyword>
<dbReference type="AlphaFoldDB" id="A0A9W8C7F0"/>
<protein>
    <submittedName>
        <fullName evidence="7">GPI-anchored adhesin-like protein PGA55-like</fullName>
    </submittedName>
</protein>
<dbReference type="Pfam" id="PF00412">
    <property type="entry name" value="LIM"/>
    <property type="match status" value="1"/>
</dbReference>
<evidence type="ECO:0000256" key="4">
    <source>
        <dbReference type="PROSITE-ProRule" id="PRU00125"/>
    </source>
</evidence>
<evidence type="ECO:0000256" key="1">
    <source>
        <dbReference type="ARBA" id="ARBA00022723"/>
    </source>
</evidence>
<sequence length="1052" mass="114819">MCSACLTPVYTVEKMVADKLILHYNCFCCKHCKTKLSLHNYSALYGEFYCTSHYQQLFRRKGNYDEGFGHKQHKDNWLAKTEELKPVNKFSSARITEPTHVDGPLGFSAGVSSTQHRERETQHKSSADNRSKLKISWPPENKGGKHSHVSLRNSSASGKITDWSHRNHSSAKSSCRNSGLDETDTSVHLSANVHEKSLTSFTITGGVKAPQPGGQFLKTLDSSVHCEKQGRVPKAGTMTKQDRNSGTFRPDSAKEHILPEVGNISSTTKTKKTVRFASNINTDVKNTVKIQTGEASSVVFKDDAMKASEDLTTLTSDKETAEERLDETLHTQYDNDSSKHPIASDEVHLPQSDIQENASPVQSNLDEKTNADEENISELQTIPNLSELHVKDTEACEHEVFKPNSQCGGGFEEVVEIKNEVIIGTQTNTNVTSTNQEPTDFITDESKDLDSLDTTQKNNDKCNTKAAAEKKPMAKPNKGSWSKGKSPLSKLFTSPSKGKENKSEQKTESKRPDAKPRNVLSRLLSSTETVLTASEKEQEQDGEKEANGNTALIQDNVTLCSPPETAQTACEKEQENDGGTKEHALIQDELTSQNIPHDPIKTTQLSPSDAPEKLHTDKSEEPIILTASSIKLDSTQQLKSLSDGLSEIDNSDALMDSQESSHINLPLPGTSKSSILQGSINSSSLQNEDTSGLLDSSDVFTSQVEASLDTNSALSDSNTETLENIGTFTDAVHCETASIDIKSSLGQGEPFEEIESTSNEDAVLSPSVNLTQETVNIFDSSESIIETSYGNILTSSKENETGVSSEVSDNPFAMSNVPVMDIFGETGTHDQTPAQQNFFEMMTNNESHSQNPFEEIVTSQPAPNDVFDMISSESDPSTLSDTSNLFDQKSPESSLIQSELNTVFDDASATNLFDESCSDVEQTKSTQMEAFDLFSAEQDSSSVAFSQNSAESFFDPFPNYIFANSNDNTGTNTLNVETTQTDANPFGDFGGLEGPTEVAKTTESTLFDDIFSSIPAMAPAQDSSSKSDQTNTATNIVMPQNAENDWLSDFLS</sequence>
<evidence type="ECO:0000313" key="7">
    <source>
        <dbReference type="EMBL" id="KAI7809308.1"/>
    </source>
</evidence>
<feature type="compositionally biased region" description="Basic and acidic residues" evidence="5">
    <location>
        <begin position="534"/>
        <end position="546"/>
    </location>
</feature>
<dbReference type="InterPro" id="IPR001781">
    <property type="entry name" value="Znf_LIM"/>
</dbReference>
<feature type="compositionally biased region" description="Polar residues" evidence="5">
    <location>
        <begin position="523"/>
        <end position="532"/>
    </location>
</feature>
<feature type="compositionally biased region" description="Basic and acidic residues" evidence="5">
    <location>
        <begin position="458"/>
        <end position="472"/>
    </location>
</feature>
<evidence type="ECO:0000256" key="3">
    <source>
        <dbReference type="ARBA" id="ARBA00023038"/>
    </source>
</evidence>
<dbReference type="SMART" id="SM00132">
    <property type="entry name" value="LIM"/>
    <property type="match status" value="1"/>
</dbReference>
<name>A0A9W8C7F0_TRIRA</name>
<dbReference type="PANTHER" id="PTHR24206">
    <property type="entry name" value="OS06G0237300 PROTEIN"/>
    <property type="match status" value="1"/>
</dbReference>
<evidence type="ECO:0000256" key="5">
    <source>
        <dbReference type="SAM" id="MobiDB-lite"/>
    </source>
</evidence>
<accession>A0A9W8C7F0</accession>
<feature type="region of interest" description="Disordered" evidence="5">
    <location>
        <begin position="428"/>
        <end position="550"/>
    </location>
</feature>
<dbReference type="GO" id="GO:0046872">
    <property type="term" value="F:metal ion binding"/>
    <property type="evidence" value="ECO:0007669"/>
    <property type="project" value="UniProtKB-KW"/>
</dbReference>
<keyword evidence="3 4" id="KW-0440">LIM domain</keyword>
<feature type="compositionally biased region" description="Basic and acidic residues" evidence="5">
    <location>
        <begin position="115"/>
        <end position="131"/>
    </location>
</feature>
<feature type="compositionally biased region" description="Low complexity" evidence="5">
    <location>
        <begin position="671"/>
        <end position="687"/>
    </location>
</feature>
<evidence type="ECO:0000259" key="6">
    <source>
        <dbReference type="PROSITE" id="PS50023"/>
    </source>
</evidence>
<keyword evidence="2 4" id="KW-0862">Zinc</keyword>
<dbReference type="Proteomes" id="UP001059041">
    <property type="component" value="Linkage Group LG5"/>
</dbReference>
<feature type="domain" description="LIM zinc-binding" evidence="6">
    <location>
        <begin position="1"/>
        <end position="60"/>
    </location>
</feature>
<feature type="region of interest" description="Disordered" evidence="5">
    <location>
        <begin position="591"/>
        <end position="615"/>
    </location>
</feature>
<keyword evidence="1 4" id="KW-0479">Metal-binding</keyword>
<organism evidence="7 8">
    <name type="scientific">Triplophysa rosa</name>
    <name type="common">Cave loach</name>
    <dbReference type="NCBI Taxonomy" id="992332"/>
    <lineage>
        <taxon>Eukaryota</taxon>
        <taxon>Metazoa</taxon>
        <taxon>Chordata</taxon>
        <taxon>Craniata</taxon>
        <taxon>Vertebrata</taxon>
        <taxon>Euteleostomi</taxon>
        <taxon>Actinopterygii</taxon>
        <taxon>Neopterygii</taxon>
        <taxon>Teleostei</taxon>
        <taxon>Ostariophysi</taxon>
        <taxon>Cypriniformes</taxon>
        <taxon>Nemacheilidae</taxon>
        <taxon>Triplophysa</taxon>
    </lineage>
</organism>
<dbReference type="Gene3D" id="2.10.110.10">
    <property type="entry name" value="Cysteine Rich Protein"/>
    <property type="match status" value="1"/>
</dbReference>
<feature type="region of interest" description="Disordered" evidence="5">
    <location>
        <begin position="97"/>
        <end position="181"/>
    </location>
</feature>
<feature type="region of interest" description="Disordered" evidence="5">
    <location>
        <begin position="655"/>
        <end position="691"/>
    </location>
</feature>
<comment type="caution">
    <text evidence="7">The sequence shown here is derived from an EMBL/GenBank/DDBJ whole genome shotgun (WGS) entry which is preliminary data.</text>
</comment>